<name>A0AA41R6W5_9BACT</name>
<dbReference type="InterPro" id="IPR003593">
    <property type="entry name" value="AAA+_ATPase"/>
</dbReference>
<comment type="subcellular location">
    <subcellularLocation>
        <location evidence="1">Cell membrane</location>
        <topology evidence="1">Multi-pass membrane protein</topology>
    </subcellularLocation>
</comment>
<dbReference type="InterPro" id="IPR036640">
    <property type="entry name" value="ABC1_TM_sf"/>
</dbReference>
<organism evidence="12 13">
    <name type="scientific">Desulfatitalea alkaliphila</name>
    <dbReference type="NCBI Taxonomy" id="2929485"/>
    <lineage>
        <taxon>Bacteria</taxon>
        <taxon>Pseudomonadati</taxon>
        <taxon>Thermodesulfobacteriota</taxon>
        <taxon>Desulfobacteria</taxon>
        <taxon>Desulfobacterales</taxon>
        <taxon>Desulfosarcinaceae</taxon>
        <taxon>Desulfatitalea</taxon>
    </lineage>
</organism>
<evidence type="ECO:0000256" key="7">
    <source>
        <dbReference type="ARBA" id="ARBA00022989"/>
    </source>
</evidence>
<dbReference type="PROSITE" id="PS00211">
    <property type="entry name" value="ABC_TRANSPORTER_1"/>
    <property type="match status" value="1"/>
</dbReference>
<keyword evidence="6 12" id="KW-0067">ATP-binding</keyword>
<dbReference type="RefSeq" id="WP_246904006.1">
    <property type="nucleotide sequence ID" value="NZ_JALJRB010000005.1"/>
</dbReference>
<dbReference type="CDD" id="cd18544">
    <property type="entry name" value="ABC_6TM_TmrA_like"/>
    <property type="match status" value="1"/>
</dbReference>
<accession>A0AA41R6W5</accession>
<dbReference type="PANTHER" id="PTHR43394:SF1">
    <property type="entry name" value="ATP-BINDING CASSETTE SUB-FAMILY B MEMBER 10, MITOCHONDRIAL"/>
    <property type="match status" value="1"/>
</dbReference>
<feature type="transmembrane region" description="Helical" evidence="9">
    <location>
        <begin position="243"/>
        <end position="261"/>
    </location>
</feature>
<evidence type="ECO:0000256" key="2">
    <source>
        <dbReference type="ARBA" id="ARBA00022448"/>
    </source>
</evidence>
<feature type="domain" description="ABC transporter" evidence="10">
    <location>
        <begin position="424"/>
        <end position="658"/>
    </location>
</feature>
<dbReference type="SUPFAM" id="SSF90123">
    <property type="entry name" value="ABC transporter transmembrane region"/>
    <property type="match status" value="1"/>
</dbReference>
<evidence type="ECO:0000259" key="11">
    <source>
        <dbReference type="PROSITE" id="PS50929"/>
    </source>
</evidence>
<keyword evidence="8 9" id="KW-0472">Membrane</keyword>
<dbReference type="GO" id="GO:0016887">
    <property type="term" value="F:ATP hydrolysis activity"/>
    <property type="evidence" value="ECO:0007669"/>
    <property type="project" value="InterPro"/>
</dbReference>
<dbReference type="SMART" id="SM00382">
    <property type="entry name" value="AAA"/>
    <property type="match status" value="1"/>
</dbReference>
<dbReference type="Pfam" id="PF00005">
    <property type="entry name" value="ABC_tran"/>
    <property type="match status" value="1"/>
</dbReference>
<dbReference type="EMBL" id="JALJRB010000005">
    <property type="protein sequence ID" value="MCJ8500168.1"/>
    <property type="molecule type" value="Genomic_DNA"/>
</dbReference>
<protein>
    <submittedName>
        <fullName evidence="12">ABC transporter ATP-binding protein/permease</fullName>
    </submittedName>
</protein>
<dbReference type="InterPro" id="IPR017871">
    <property type="entry name" value="ABC_transporter-like_CS"/>
</dbReference>
<comment type="caution">
    <text evidence="12">The sequence shown here is derived from an EMBL/GenBank/DDBJ whole genome shotgun (WGS) entry which is preliminary data.</text>
</comment>
<dbReference type="GO" id="GO:0005886">
    <property type="term" value="C:plasma membrane"/>
    <property type="evidence" value="ECO:0007669"/>
    <property type="project" value="UniProtKB-SubCell"/>
</dbReference>
<dbReference type="PROSITE" id="PS50929">
    <property type="entry name" value="ABC_TM1F"/>
    <property type="match status" value="1"/>
</dbReference>
<evidence type="ECO:0000256" key="3">
    <source>
        <dbReference type="ARBA" id="ARBA00022475"/>
    </source>
</evidence>
<evidence type="ECO:0000256" key="6">
    <source>
        <dbReference type="ARBA" id="ARBA00022840"/>
    </source>
</evidence>
<dbReference type="Proteomes" id="UP001165427">
    <property type="component" value="Unassembled WGS sequence"/>
</dbReference>
<dbReference type="InterPro" id="IPR011527">
    <property type="entry name" value="ABC1_TM_dom"/>
</dbReference>
<dbReference type="PROSITE" id="PS50893">
    <property type="entry name" value="ABC_TRANSPORTER_2"/>
    <property type="match status" value="1"/>
</dbReference>
<dbReference type="FunFam" id="3.40.50.300:FF:000221">
    <property type="entry name" value="Multidrug ABC transporter ATP-binding protein"/>
    <property type="match status" value="1"/>
</dbReference>
<evidence type="ECO:0000313" key="12">
    <source>
        <dbReference type="EMBL" id="MCJ8500168.1"/>
    </source>
</evidence>
<keyword evidence="4 9" id="KW-0812">Transmembrane</keyword>
<dbReference type="SUPFAM" id="SSF52540">
    <property type="entry name" value="P-loop containing nucleoside triphosphate hydrolases"/>
    <property type="match status" value="1"/>
</dbReference>
<feature type="domain" description="ABC transmembrane type-1" evidence="11">
    <location>
        <begin position="37"/>
        <end position="386"/>
    </location>
</feature>
<reference evidence="12" key="1">
    <citation type="submission" date="2022-04" db="EMBL/GenBank/DDBJ databases">
        <title>Desulfatitalea alkaliphila sp. nov., a novel anaerobic sulfate-reducing bacterium isolated from terrestrial mud volcano, Taman Peninsula, Russia.</title>
        <authorList>
            <person name="Khomyakova M.A."/>
            <person name="Merkel A.Y."/>
            <person name="Slobodkin A.I."/>
        </authorList>
    </citation>
    <scope>NUCLEOTIDE SEQUENCE</scope>
    <source>
        <strain evidence="12">M08but</strain>
    </source>
</reference>
<feature type="transmembrane region" description="Helical" evidence="9">
    <location>
        <begin position="323"/>
        <end position="348"/>
    </location>
</feature>
<keyword evidence="7 9" id="KW-1133">Transmembrane helix</keyword>
<evidence type="ECO:0000259" key="10">
    <source>
        <dbReference type="PROSITE" id="PS50893"/>
    </source>
</evidence>
<feature type="transmembrane region" description="Helical" evidence="9">
    <location>
        <begin position="214"/>
        <end position="237"/>
    </location>
</feature>
<dbReference type="Pfam" id="PF00664">
    <property type="entry name" value="ABC_membrane"/>
    <property type="match status" value="1"/>
</dbReference>
<dbReference type="AlphaFoldDB" id="A0AA41R6W5"/>
<gene>
    <name evidence="12" type="ORF">MRX98_06240</name>
</gene>
<dbReference type="Gene3D" id="1.20.1560.10">
    <property type="entry name" value="ABC transporter type 1, transmembrane domain"/>
    <property type="match status" value="1"/>
</dbReference>
<evidence type="ECO:0000256" key="4">
    <source>
        <dbReference type="ARBA" id="ARBA00022692"/>
    </source>
</evidence>
<evidence type="ECO:0000256" key="5">
    <source>
        <dbReference type="ARBA" id="ARBA00022741"/>
    </source>
</evidence>
<feature type="transmembrane region" description="Helical" evidence="9">
    <location>
        <begin position="35"/>
        <end position="56"/>
    </location>
</feature>
<dbReference type="PANTHER" id="PTHR43394">
    <property type="entry name" value="ATP-DEPENDENT PERMEASE MDL1, MITOCHONDRIAL"/>
    <property type="match status" value="1"/>
</dbReference>
<keyword evidence="13" id="KW-1185">Reference proteome</keyword>
<dbReference type="InterPro" id="IPR003439">
    <property type="entry name" value="ABC_transporter-like_ATP-bd"/>
</dbReference>
<dbReference type="InterPro" id="IPR039421">
    <property type="entry name" value="Type_1_exporter"/>
</dbReference>
<keyword evidence="2" id="KW-0813">Transport</keyword>
<evidence type="ECO:0000256" key="1">
    <source>
        <dbReference type="ARBA" id="ARBA00004651"/>
    </source>
</evidence>
<sequence length="665" mass="75771">MRGDYGYIEEGLLGKPRDLGLLKRLLPLLRPYRRLLIGSVTLVLMMTLINLTLPYLSKVAIDRYIVPVPAHTTPWPDQEMADERRYLTVDLRREQVRQVVERFDHLFERRAAAARIAYADLARLPAEDLRRLRQDQITGLGWVVLFLLVLVVADFAFTFLQRVIMERAGHRVMHDLRMRLFEHIQQQRLTFFTRQPVARLVTRMTNDVQNMHELFTTFASMVFRDIFMLLGIAAVLLALNWRIALAVFALLPVVVWAAVRFSRRAREVFRALRVKVAQINGHMAETIEGIRTIQTFGRQERNFARFADLNNETLRLGMREIHVFALFMPLIEVLGLLALAVLVLFGGLQVLDNRVSLGVLVAALTYVRMFFRPIRDLAENYNILQNAMASAERIFSLLDTDTRLPRPAEALDAQDPRKDRLQSIALERVSFAYTPGEPVLREVSFTAQQGQTVALVGPTGAGKTSVLNLLQRFYDPDSGRIRINGVDLRHWDIRRLRGMTALVTQEPVLFSATLRENIFARPDQADEATVTRILQAAHCEALVQRLPLGLDTHLEKGGASLSSGERQLITIARALARDAQLILLDEATSYIDSQTEAVIHKALHNLIAGRTCVLVAHRLSTARSADRILVLHQGRVAEAGDHRQLMERRGLYWRLHRQEEKRAAD</sequence>
<keyword evidence="5" id="KW-0547">Nucleotide-binding</keyword>
<dbReference type="InterPro" id="IPR027417">
    <property type="entry name" value="P-loop_NTPase"/>
</dbReference>
<keyword evidence="3" id="KW-1003">Cell membrane</keyword>
<dbReference type="GO" id="GO:0015421">
    <property type="term" value="F:ABC-type oligopeptide transporter activity"/>
    <property type="evidence" value="ECO:0007669"/>
    <property type="project" value="TreeGrafter"/>
</dbReference>
<dbReference type="Gene3D" id="3.40.50.300">
    <property type="entry name" value="P-loop containing nucleotide triphosphate hydrolases"/>
    <property type="match status" value="1"/>
</dbReference>
<evidence type="ECO:0000256" key="8">
    <source>
        <dbReference type="ARBA" id="ARBA00023136"/>
    </source>
</evidence>
<evidence type="ECO:0000256" key="9">
    <source>
        <dbReference type="SAM" id="Phobius"/>
    </source>
</evidence>
<proteinExistence type="predicted"/>
<feature type="transmembrane region" description="Helical" evidence="9">
    <location>
        <begin position="139"/>
        <end position="160"/>
    </location>
</feature>
<evidence type="ECO:0000313" key="13">
    <source>
        <dbReference type="Proteomes" id="UP001165427"/>
    </source>
</evidence>
<dbReference type="GO" id="GO:0005524">
    <property type="term" value="F:ATP binding"/>
    <property type="evidence" value="ECO:0007669"/>
    <property type="project" value="UniProtKB-KW"/>
</dbReference>